<evidence type="ECO:0000313" key="6">
    <source>
        <dbReference type="Proteomes" id="UP000249754"/>
    </source>
</evidence>
<dbReference type="InterPro" id="IPR051909">
    <property type="entry name" value="MFP_Cation_Efflux"/>
</dbReference>
<dbReference type="NCBIfam" id="TIGR01730">
    <property type="entry name" value="RND_mfp"/>
    <property type="match status" value="1"/>
</dbReference>
<name>A0A327SJN6_9SPHI</name>
<protein>
    <submittedName>
        <fullName evidence="5">Cobalt-zinc-cadmium efflux system membrane fusion protein</fullName>
    </submittedName>
</protein>
<dbReference type="InterPro" id="IPR058647">
    <property type="entry name" value="BSH_CzcB-like"/>
</dbReference>
<sequence>MKTLNYITAFMLSLLTLTACNQAAKEEKKEVKPAAKVNDEVRLSKDQYRVTALQTGELEMRSLSNVIKANGAIDVPPENMVSISAPLGGYIKSYGLLPGQLIRKGQVIATIENPVFIDIQQEYLESQSRLEFLSLEYKRQEQLRKEDVNSAKTFQQVSSDYKMIQARMSGLEQKLSLIGINAKNLNSGKISKTSNLYSPINGFVTVSNATTGKYVNPTDVIFELANKSEMHLALNVYEKDADKIKVGQTIKFALANETAYNRNAKVFLIGKSTGTEGTVPVHCHLPDAGNPALFPGMYAKALIATTYQSVPSLPADAIVQSDGVDYIFIQTAAGTKGFTFKMIPVKKGIEQEGYVEVILPDNFNRQSAIVLKGAYTLLSAMKNVEE</sequence>
<dbReference type="PROSITE" id="PS51257">
    <property type="entry name" value="PROKAR_LIPOPROTEIN"/>
    <property type="match status" value="1"/>
</dbReference>
<dbReference type="GO" id="GO:0016020">
    <property type="term" value="C:membrane"/>
    <property type="evidence" value="ECO:0007669"/>
    <property type="project" value="InterPro"/>
</dbReference>
<dbReference type="Proteomes" id="UP000249754">
    <property type="component" value="Unassembled WGS sequence"/>
</dbReference>
<dbReference type="RefSeq" id="WP_111634851.1">
    <property type="nucleotide sequence ID" value="NZ_QLLR01000019.1"/>
</dbReference>
<gene>
    <name evidence="5" type="ORF">LY11_03434</name>
</gene>
<evidence type="ECO:0000313" key="5">
    <source>
        <dbReference type="EMBL" id="RAJ28114.1"/>
    </source>
</evidence>
<dbReference type="PANTHER" id="PTHR30097">
    <property type="entry name" value="CATION EFFLUX SYSTEM PROTEIN CUSB"/>
    <property type="match status" value="1"/>
</dbReference>
<evidence type="ECO:0000256" key="1">
    <source>
        <dbReference type="ARBA" id="ARBA00009477"/>
    </source>
</evidence>
<dbReference type="GO" id="GO:0030313">
    <property type="term" value="C:cell envelope"/>
    <property type="evidence" value="ECO:0007669"/>
    <property type="project" value="TreeGrafter"/>
</dbReference>
<dbReference type="AlphaFoldDB" id="A0A327SJN6"/>
<keyword evidence="2" id="KW-0813">Transport</keyword>
<evidence type="ECO:0000256" key="2">
    <source>
        <dbReference type="ARBA" id="ARBA00022448"/>
    </source>
</evidence>
<dbReference type="GO" id="GO:0015679">
    <property type="term" value="P:plasma membrane copper ion transport"/>
    <property type="evidence" value="ECO:0007669"/>
    <property type="project" value="TreeGrafter"/>
</dbReference>
<dbReference type="Gene3D" id="2.40.50.100">
    <property type="match status" value="1"/>
</dbReference>
<feature type="signal peptide" evidence="3">
    <location>
        <begin position="1"/>
        <end position="23"/>
    </location>
</feature>
<accession>A0A327SJN6</accession>
<feature type="chain" id="PRO_5016401630" evidence="3">
    <location>
        <begin position="24"/>
        <end position="386"/>
    </location>
</feature>
<dbReference type="EMBL" id="QLLR01000019">
    <property type="protein sequence ID" value="RAJ28114.1"/>
    <property type="molecule type" value="Genomic_DNA"/>
</dbReference>
<reference evidence="5 6" key="1">
    <citation type="submission" date="2018-06" db="EMBL/GenBank/DDBJ databases">
        <title>Genomic Encyclopedia of Archaeal and Bacterial Type Strains, Phase II (KMG-II): from individual species to whole genera.</title>
        <authorList>
            <person name="Goeker M."/>
        </authorList>
    </citation>
    <scope>NUCLEOTIDE SEQUENCE [LARGE SCALE GENOMIC DNA]</scope>
    <source>
        <strain evidence="5 6">DSM 14825</strain>
    </source>
</reference>
<evidence type="ECO:0000256" key="3">
    <source>
        <dbReference type="SAM" id="SignalP"/>
    </source>
</evidence>
<dbReference type="SUPFAM" id="SSF111369">
    <property type="entry name" value="HlyD-like secretion proteins"/>
    <property type="match status" value="1"/>
</dbReference>
<comment type="similarity">
    <text evidence="1">Belongs to the membrane fusion protein (MFP) (TC 8.A.1) family.</text>
</comment>
<dbReference type="PANTHER" id="PTHR30097:SF4">
    <property type="entry name" value="SLR6042 PROTEIN"/>
    <property type="match status" value="1"/>
</dbReference>
<dbReference type="STRING" id="188932.AY601_2883"/>
<proteinExistence type="inferred from homology"/>
<dbReference type="GO" id="GO:0022857">
    <property type="term" value="F:transmembrane transporter activity"/>
    <property type="evidence" value="ECO:0007669"/>
    <property type="project" value="InterPro"/>
</dbReference>
<dbReference type="Gene3D" id="2.40.30.170">
    <property type="match status" value="1"/>
</dbReference>
<keyword evidence="3" id="KW-0732">Signal</keyword>
<organism evidence="5 6">
    <name type="scientific">Pedobacter cryoconitis</name>
    <dbReference type="NCBI Taxonomy" id="188932"/>
    <lineage>
        <taxon>Bacteria</taxon>
        <taxon>Pseudomonadati</taxon>
        <taxon>Bacteroidota</taxon>
        <taxon>Sphingobacteriia</taxon>
        <taxon>Sphingobacteriales</taxon>
        <taxon>Sphingobacteriaceae</taxon>
        <taxon>Pedobacter</taxon>
    </lineage>
</organism>
<dbReference type="Gene3D" id="1.10.287.470">
    <property type="entry name" value="Helix hairpin bin"/>
    <property type="match status" value="1"/>
</dbReference>
<dbReference type="GO" id="GO:0060003">
    <property type="term" value="P:copper ion export"/>
    <property type="evidence" value="ECO:0007669"/>
    <property type="project" value="TreeGrafter"/>
</dbReference>
<feature type="domain" description="CzcB-like barrel-sandwich hybrid" evidence="4">
    <location>
        <begin position="80"/>
        <end position="226"/>
    </location>
</feature>
<comment type="caution">
    <text evidence="5">The sequence shown here is derived from an EMBL/GenBank/DDBJ whole genome shotgun (WGS) entry which is preliminary data.</text>
</comment>
<dbReference type="Pfam" id="PF25973">
    <property type="entry name" value="BSH_CzcB"/>
    <property type="match status" value="1"/>
</dbReference>
<evidence type="ECO:0000259" key="4">
    <source>
        <dbReference type="Pfam" id="PF25973"/>
    </source>
</evidence>
<dbReference type="OrthoDB" id="9814657at2"/>
<dbReference type="InterPro" id="IPR006143">
    <property type="entry name" value="RND_pump_MFP"/>
</dbReference>